<dbReference type="PANTHER" id="PTHR34293:SF1">
    <property type="entry name" value="HTH-TYPE TRANSCRIPTIONAL REGULATOR TRMBL2"/>
    <property type="match status" value="1"/>
</dbReference>
<evidence type="ECO:0000313" key="3">
    <source>
        <dbReference type="Proteomes" id="UP001596174"/>
    </source>
</evidence>
<dbReference type="SMART" id="SM00421">
    <property type="entry name" value="HTH_LUXR"/>
    <property type="match status" value="1"/>
</dbReference>
<dbReference type="EMBL" id="JBHSQJ010000001">
    <property type="protein sequence ID" value="MFC5905644.1"/>
    <property type="molecule type" value="Genomic_DNA"/>
</dbReference>
<dbReference type="RefSeq" id="WP_380578274.1">
    <property type="nucleotide sequence ID" value="NZ_JBHSQJ010000001.1"/>
</dbReference>
<dbReference type="Pfam" id="PF13412">
    <property type="entry name" value="HTH_24"/>
    <property type="match status" value="1"/>
</dbReference>
<gene>
    <name evidence="2" type="ORF">ACFP3V_00195</name>
</gene>
<protein>
    <submittedName>
        <fullName evidence="2">Winged helix-turn-helix transcriptional regulator</fullName>
    </submittedName>
</protein>
<accession>A0ABW1FW26</accession>
<comment type="caution">
    <text evidence="2">The sequence shown here is derived from an EMBL/GenBank/DDBJ whole genome shotgun (WGS) entry which is preliminary data.</text>
</comment>
<dbReference type="InterPro" id="IPR036388">
    <property type="entry name" value="WH-like_DNA-bd_sf"/>
</dbReference>
<evidence type="ECO:0000313" key="2">
    <source>
        <dbReference type="EMBL" id="MFC5905644.1"/>
    </source>
</evidence>
<dbReference type="InterPro" id="IPR016032">
    <property type="entry name" value="Sig_transdc_resp-reg_C-effctor"/>
</dbReference>
<sequence length="320" mass="34689">MKETLSREAEEAYLAVCARGGRLPPEEADPELPHLRELIAYGLLTHASGAFDDPRALIAVDPRHAQIRWGDALYRQALDALSAAERVSRTAERLAGAFQKFSLPGLQGAEGVELLRDPAQINAQVSRLLASCTRQALLAQPGGARPRDGLEAALAQDTEVIKRGVDWRTLYQTPARHDPGTRAYINAITAAGAQVRTTDHLWSRTFVIDNTALLAVPADTSGAVPSAALVTSWPVVTYVRNLFLHTWDLAEPMDRPSGREITDGTRRAIVTLLREGLEQGQIARRLGITSRTCNAHISALKKEYGVSTLFQLGAALAAAH</sequence>
<dbReference type="SUPFAM" id="SSF46894">
    <property type="entry name" value="C-terminal effector domain of the bipartite response regulators"/>
    <property type="match status" value="1"/>
</dbReference>
<reference evidence="3" key="1">
    <citation type="journal article" date="2019" name="Int. J. Syst. Evol. Microbiol.">
        <title>The Global Catalogue of Microorganisms (GCM) 10K type strain sequencing project: providing services to taxonomists for standard genome sequencing and annotation.</title>
        <authorList>
            <consortium name="The Broad Institute Genomics Platform"/>
            <consortium name="The Broad Institute Genome Sequencing Center for Infectious Disease"/>
            <person name="Wu L."/>
            <person name="Ma J."/>
        </authorList>
    </citation>
    <scope>NUCLEOTIDE SEQUENCE [LARGE SCALE GENOMIC DNA]</scope>
    <source>
        <strain evidence="3">JCM 4816</strain>
    </source>
</reference>
<dbReference type="InterPro" id="IPR051797">
    <property type="entry name" value="TrmB-like"/>
</dbReference>
<keyword evidence="3" id="KW-1185">Reference proteome</keyword>
<dbReference type="InterPro" id="IPR000792">
    <property type="entry name" value="Tscrpt_reg_LuxR_C"/>
</dbReference>
<feature type="domain" description="HTH luxR-type" evidence="1">
    <location>
        <begin position="253"/>
        <end position="316"/>
    </location>
</feature>
<proteinExistence type="predicted"/>
<evidence type="ECO:0000259" key="1">
    <source>
        <dbReference type="SMART" id="SM00421"/>
    </source>
</evidence>
<dbReference type="Proteomes" id="UP001596174">
    <property type="component" value="Unassembled WGS sequence"/>
</dbReference>
<name>A0ABW1FW26_9ACTN</name>
<dbReference type="PANTHER" id="PTHR34293">
    <property type="entry name" value="HTH-TYPE TRANSCRIPTIONAL REGULATOR TRMBL2"/>
    <property type="match status" value="1"/>
</dbReference>
<dbReference type="Gene3D" id="1.10.10.10">
    <property type="entry name" value="Winged helix-like DNA-binding domain superfamily/Winged helix DNA-binding domain"/>
    <property type="match status" value="1"/>
</dbReference>
<organism evidence="2 3">
    <name type="scientific">Streptacidiphilus monticola</name>
    <dbReference type="NCBI Taxonomy" id="2161674"/>
    <lineage>
        <taxon>Bacteria</taxon>
        <taxon>Bacillati</taxon>
        <taxon>Actinomycetota</taxon>
        <taxon>Actinomycetes</taxon>
        <taxon>Kitasatosporales</taxon>
        <taxon>Streptomycetaceae</taxon>
        <taxon>Streptacidiphilus</taxon>
    </lineage>
</organism>